<comment type="similarity">
    <text evidence="1">Belongs to the sulfatase family.</text>
</comment>
<evidence type="ECO:0000259" key="3">
    <source>
        <dbReference type="Pfam" id="PF00884"/>
    </source>
</evidence>
<dbReference type="PANTHER" id="PTHR42693:SF53">
    <property type="entry name" value="ENDO-4-O-SULFATASE"/>
    <property type="match status" value="1"/>
</dbReference>
<feature type="domain" description="Sulfatase N-terminal" evidence="3">
    <location>
        <begin position="82"/>
        <end position="407"/>
    </location>
</feature>
<sequence>MLPAIDYAVQGNSNSSSGSHAAASVQLNALPQLQEQTIPISKLLSGSAKVADELLHKQQCQGFAPPQRAQLPSLHPASSKQPNFIYLLVDDMGYDDLALHHPTGGMHAWLRTPNMDRLVRQGLELTTFYTTPMCSTSRAELLTGRFYPRTGSFYINSGWDFINTNEATMGRVFSAAGYKTVQLGKWHNGMTAGYMPSDVGFQDSFMPTPYVYENSTISVNGQDVPTAGWLEENLMGMALNYMGQRAADRQPFLMYYPFFSVHAGWMTSDHAGPRFQRPAPPEYLDKYAALPISSSTAQLYAMLEYVDSQVGRLLAWLDASGLASNTYVMLSGDNGPALFGSEQGHLPKEVRMPSGMAGSKHEVKEVSGARRHPQLLAVRGPGIPQCGTSGQLAGLVDVLPTLAELAGLGQDVAHQPWDGISFANIICGQPLTTIQRERLLVTMQTQCIEDDFIPQLGPDRHVLKPQPLLDYSQGGNSGLGFKRCIGVRYQDYKWLADARDTQGAGRSFPLGAVGAPVTTGLYRFHNNSHVEAACNEVSRAEPRMAARLEAAAASWFADMLASPDAFERPTFFLGLAGRPVANIVGDGAIARTPGRVQVLPVGVAGFVQPGDSAWYRIKVVTAGRYEVRLSYTARHSAAFRLWLGPYAKIQAGSAQHIDVTLDAAAQRSHQPAGSLLLPAAAQGAEWELRLQLTSNSQPGKPALAALDTIRFTLQGAAGVAAASSGRGYNPELQEGVHDWKVAHGYAT</sequence>
<evidence type="ECO:0000256" key="2">
    <source>
        <dbReference type="ARBA" id="ARBA00022801"/>
    </source>
</evidence>
<dbReference type="InterPro" id="IPR050738">
    <property type="entry name" value="Sulfatase"/>
</dbReference>
<dbReference type="GO" id="GO:0004065">
    <property type="term" value="F:arylsulfatase activity"/>
    <property type="evidence" value="ECO:0007669"/>
    <property type="project" value="TreeGrafter"/>
</dbReference>
<evidence type="ECO:0000313" key="4">
    <source>
        <dbReference type="EMBL" id="SZX77810.1"/>
    </source>
</evidence>
<dbReference type="AlphaFoldDB" id="A0A383WK21"/>
<name>A0A383WK21_TETOB</name>
<dbReference type="InterPro" id="IPR000917">
    <property type="entry name" value="Sulfatase_N"/>
</dbReference>
<protein>
    <recommendedName>
        <fullName evidence="3">Sulfatase N-terminal domain-containing protein</fullName>
    </recommendedName>
</protein>
<gene>
    <name evidence="4" type="ORF">BQ4739_LOCUS18149</name>
</gene>
<evidence type="ECO:0000313" key="5">
    <source>
        <dbReference type="Proteomes" id="UP000256970"/>
    </source>
</evidence>
<dbReference type="Proteomes" id="UP000256970">
    <property type="component" value="Unassembled WGS sequence"/>
</dbReference>
<dbReference type="EMBL" id="FNXT01001295">
    <property type="protein sequence ID" value="SZX77810.1"/>
    <property type="molecule type" value="Genomic_DNA"/>
</dbReference>
<dbReference type="PANTHER" id="PTHR42693">
    <property type="entry name" value="ARYLSULFATASE FAMILY MEMBER"/>
    <property type="match status" value="1"/>
</dbReference>
<dbReference type="SUPFAM" id="SSF53649">
    <property type="entry name" value="Alkaline phosphatase-like"/>
    <property type="match status" value="1"/>
</dbReference>
<dbReference type="Gene3D" id="3.40.720.10">
    <property type="entry name" value="Alkaline Phosphatase, subunit A"/>
    <property type="match status" value="1"/>
</dbReference>
<dbReference type="Pfam" id="PF00884">
    <property type="entry name" value="Sulfatase"/>
    <property type="match status" value="1"/>
</dbReference>
<organism evidence="4 5">
    <name type="scientific">Tetradesmus obliquus</name>
    <name type="common">Green alga</name>
    <name type="synonym">Acutodesmus obliquus</name>
    <dbReference type="NCBI Taxonomy" id="3088"/>
    <lineage>
        <taxon>Eukaryota</taxon>
        <taxon>Viridiplantae</taxon>
        <taxon>Chlorophyta</taxon>
        <taxon>core chlorophytes</taxon>
        <taxon>Chlorophyceae</taxon>
        <taxon>CS clade</taxon>
        <taxon>Sphaeropleales</taxon>
        <taxon>Scenedesmaceae</taxon>
        <taxon>Tetradesmus</taxon>
    </lineage>
</organism>
<dbReference type="InterPro" id="IPR017850">
    <property type="entry name" value="Alkaline_phosphatase_core_sf"/>
</dbReference>
<proteinExistence type="inferred from homology"/>
<reference evidence="4 5" key="1">
    <citation type="submission" date="2016-10" db="EMBL/GenBank/DDBJ databases">
        <authorList>
            <person name="Cai Z."/>
        </authorList>
    </citation>
    <scope>NUCLEOTIDE SEQUENCE [LARGE SCALE GENOMIC DNA]</scope>
</reference>
<accession>A0A383WK21</accession>
<evidence type="ECO:0000256" key="1">
    <source>
        <dbReference type="ARBA" id="ARBA00008779"/>
    </source>
</evidence>
<dbReference type="STRING" id="3088.A0A383WK21"/>
<keyword evidence="5" id="KW-1185">Reference proteome</keyword>
<keyword evidence="2" id="KW-0378">Hydrolase</keyword>